<evidence type="ECO:0000313" key="2">
    <source>
        <dbReference type="Proteomes" id="UP000765509"/>
    </source>
</evidence>
<name>A0A9Q3GCV8_9BASI</name>
<evidence type="ECO:0000313" key="1">
    <source>
        <dbReference type="EMBL" id="MBW0461562.1"/>
    </source>
</evidence>
<comment type="caution">
    <text evidence="1">The sequence shown here is derived from an EMBL/GenBank/DDBJ whole genome shotgun (WGS) entry which is preliminary data.</text>
</comment>
<keyword evidence="2" id="KW-1185">Reference proteome</keyword>
<dbReference type="AlphaFoldDB" id="A0A9Q3GCV8"/>
<accession>A0A9Q3GCV8</accession>
<sequence length="109" mass="12483">MPPLSRDPYVTPLSPKPPRFIVKSKITHEGFEVIKFGPPGWLSKEEKSLLMSFIVLKGKDITFSEEERGLLKHSYGKPYTIPVIPHTPFQKKKIPIPKPILPQLIELIR</sequence>
<protein>
    <submittedName>
        <fullName evidence="1">Uncharacterized protein</fullName>
    </submittedName>
</protein>
<dbReference type="OrthoDB" id="2506989at2759"/>
<dbReference type="EMBL" id="AVOT02000182">
    <property type="protein sequence ID" value="MBW0461562.1"/>
    <property type="molecule type" value="Genomic_DNA"/>
</dbReference>
<dbReference type="Proteomes" id="UP000765509">
    <property type="component" value="Unassembled WGS sequence"/>
</dbReference>
<gene>
    <name evidence="1" type="ORF">O181_001277</name>
</gene>
<proteinExistence type="predicted"/>
<organism evidence="1 2">
    <name type="scientific">Austropuccinia psidii MF-1</name>
    <dbReference type="NCBI Taxonomy" id="1389203"/>
    <lineage>
        <taxon>Eukaryota</taxon>
        <taxon>Fungi</taxon>
        <taxon>Dikarya</taxon>
        <taxon>Basidiomycota</taxon>
        <taxon>Pucciniomycotina</taxon>
        <taxon>Pucciniomycetes</taxon>
        <taxon>Pucciniales</taxon>
        <taxon>Sphaerophragmiaceae</taxon>
        <taxon>Austropuccinia</taxon>
    </lineage>
</organism>
<reference evidence="1" key="1">
    <citation type="submission" date="2021-03" db="EMBL/GenBank/DDBJ databases">
        <title>Draft genome sequence of rust myrtle Austropuccinia psidii MF-1, a brazilian biotype.</title>
        <authorList>
            <person name="Quecine M.C."/>
            <person name="Pachon D.M.R."/>
            <person name="Bonatelli M.L."/>
            <person name="Correr F.H."/>
            <person name="Franceschini L.M."/>
            <person name="Leite T.F."/>
            <person name="Margarido G.R.A."/>
            <person name="Almeida C.A."/>
            <person name="Ferrarezi J.A."/>
            <person name="Labate C.A."/>
        </authorList>
    </citation>
    <scope>NUCLEOTIDE SEQUENCE</scope>
    <source>
        <strain evidence="1">MF-1</strain>
    </source>
</reference>